<evidence type="ECO:0000256" key="2">
    <source>
        <dbReference type="ARBA" id="ARBA00022833"/>
    </source>
</evidence>
<dbReference type="PANTHER" id="PTHR16047:SF7">
    <property type="entry name" value="E3 UBIQUITIN-PROTEIN LIGASE RFWD3"/>
    <property type="match status" value="1"/>
</dbReference>
<keyword evidence="1 3" id="KW-0863">Zinc-finger</keyword>
<sequence>MSHEVGECNICFAELSDNCCTLPCGHVADMDCMLRWLAIQSVCPVCKVSASPKDVIRLFARPPVAETCLKKLMDRCVELTEQLNEMKMRCQLQDRLLDKFKNDDEKKRRKRRLRAFVESL</sequence>
<dbReference type="GO" id="GO:0008270">
    <property type="term" value="F:zinc ion binding"/>
    <property type="evidence" value="ECO:0007669"/>
    <property type="project" value="UniProtKB-KW"/>
</dbReference>
<evidence type="ECO:0000256" key="1">
    <source>
        <dbReference type="ARBA" id="ARBA00022771"/>
    </source>
</evidence>
<dbReference type="GO" id="GO:0004842">
    <property type="term" value="F:ubiquitin-protein transferase activity"/>
    <property type="evidence" value="ECO:0007669"/>
    <property type="project" value="InterPro"/>
</dbReference>
<dbReference type="GO" id="GO:0036297">
    <property type="term" value="P:interstrand cross-link repair"/>
    <property type="evidence" value="ECO:0007669"/>
    <property type="project" value="InterPro"/>
</dbReference>
<keyword evidence="1 3" id="KW-0479">Metal-binding</keyword>
<dbReference type="Proteomes" id="UP000762676">
    <property type="component" value="Unassembled WGS sequence"/>
</dbReference>
<evidence type="ECO:0000313" key="5">
    <source>
        <dbReference type="EMBL" id="GFR90497.1"/>
    </source>
</evidence>
<keyword evidence="2" id="KW-0862">Zinc</keyword>
<reference evidence="5 6" key="1">
    <citation type="journal article" date="2021" name="Elife">
        <title>Chloroplast acquisition without the gene transfer in kleptoplastic sea slugs, Plakobranchus ocellatus.</title>
        <authorList>
            <person name="Maeda T."/>
            <person name="Takahashi S."/>
            <person name="Yoshida T."/>
            <person name="Shimamura S."/>
            <person name="Takaki Y."/>
            <person name="Nagai Y."/>
            <person name="Toyoda A."/>
            <person name="Suzuki Y."/>
            <person name="Arimoto A."/>
            <person name="Ishii H."/>
            <person name="Satoh N."/>
            <person name="Nishiyama T."/>
            <person name="Hasebe M."/>
            <person name="Maruyama T."/>
            <person name="Minagawa J."/>
            <person name="Obokata J."/>
            <person name="Shigenobu S."/>
        </authorList>
    </citation>
    <scope>NUCLEOTIDE SEQUENCE [LARGE SCALE GENOMIC DNA]</scope>
</reference>
<gene>
    <name evidence="5" type="ORF">ElyMa_002569700</name>
</gene>
<keyword evidence="6" id="KW-1185">Reference proteome</keyword>
<evidence type="ECO:0000259" key="4">
    <source>
        <dbReference type="PROSITE" id="PS50089"/>
    </source>
</evidence>
<dbReference type="PROSITE" id="PS50089">
    <property type="entry name" value="ZF_RING_2"/>
    <property type="match status" value="1"/>
</dbReference>
<organism evidence="5 6">
    <name type="scientific">Elysia marginata</name>
    <dbReference type="NCBI Taxonomy" id="1093978"/>
    <lineage>
        <taxon>Eukaryota</taxon>
        <taxon>Metazoa</taxon>
        <taxon>Spiralia</taxon>
        <taxon>Lophotrochozoa</taxon>
        <taxon>Mollusca</taxon>
        <taxon>Gastropoda</taxon>
        <taxon>Heterobranchia</taxon>
        <taxon>Euthyneura</taxon>
        <taxon>Panpulmonata</taxon>
        <taxon>Sacoglossa</taxon>
        <taxon>Placobranchoidea</taxon>
        <taxon>Plakobranchidae</taxon>
        <taxon>Elysia</taxon>
    </lineage>
</organism>
<dbReference type="PANTHER" id="PTHR16047">
    <property type="entry name" value="RFWD3 PROTEIN"/>
    <property type="match status" value="1"/>
</dbReference>
<evidence type="ECO:0000256" key="3">
    <source>
        <dbReference type="PROSITE-ProRule" id="PRU00175"/>
    </source>
</evidence>
<dbReference type="InterPro" id="IPR037381">
    <property type="entry name" value="RFWD3"/>
</dbReference>
<dbReference type="InterPro" id="IPR013083">
    <property type="entry name" value="Znf_RING/FYVE/PHD"/>
</dbReference>
<dbReference type="InterPro" id="IPR001841">
    <property type="entry name" value="Znf_RING"/>
</dbReference>
<dbReference type="GO" id="GO:0016567">
    <property type="term" value="P:protein ubiquitination"/>
    <property type="evidence" value="ECO:0007669"/>
    <property type="project" value="InterPro"/>
</dbReference>
<evidence type="ECO:0000313" key="6">
    <source>
        <dbReference type="Proteomes" id="UP000762676"/>
    </source>
</evidence>
<dbReference type="AlphaFoldDB" id="A0AAV4GYL6"/>
<protein>
    <submittedName>
        <fullName evidence="5">Zinc finger domain containing protein</fullName>
    </submittedName>
</protein>
<dbReference type="SUPFAM" id="SSF57850">
    <property type="entry name" value="RING/U-box"/>
    <property type="match status" value="1"/>
</dbReference>
<dbReference type="Pfam" id="PF13639">
    <property type="entry name" value="zf-RING_2"/>
    <property type="match status" value="1"/>
</dbReference>
<name>A0AAV4GYL6_9GAST</name>
<dbReference type="Gene3D" id="3.30.40.10">
    <property type="entry name" value="Zinc/RING finger domain, C3HC4 (zinc finger)"/>
    <property type="match status" value="1"/>
</dbReference>
<accession>A0AAV4GYL6</accession>
<dbReference type="EMBL" id="BMAT01005283">
    <property type="protein sequence ID" value="GFR90497.1"/>
    <property type="molecule type" value="Genomic_DNA"/>
</dbReference>
<proteinExistence type="predicted"/>
<comment type="caution">
    <text evidence="5">The sequence shown here is derived from an EMBL/GenBank/DDBJ whole genome shotgun (WGS) entry which is preliminary data.</text>
</comment>
<feature type="domain" description="RING-type" evidence="4">
    <location>
        <begin position="8"/>
        <end position="47"/>
    </location>
</feature>
<dbReference type="GO" id="GO:0005634">
    <property type="term" value="C:nucleus"/>
    <property type="evidence" value="ECO:0007669"/>
    <property type="project" value="InterPro"/>
</dbReference>